<dbReference type="EMBL" id="CAJPUY010000007">
    <property type="protein sequence ID" value="CAG2140316.1"/>
    <property type="molecule type" value="Genomic_DNA"/>
</dbReference>
<protein>
    <recommendedName>
        <fullName evidence="4">Tail assembly protein</fullName>
    </recommendedName>
</protein>
<dbReference type="Proteomes" id="UP000672934">
    <property type="component" value="Unassembled WGS sequence"/>
</dbReference>
<evidence type="ECO:0000256" key="1">
    <source>
        <dbReference type="SAM" id="Phobius"/>
    </source>
</evidence>
<accession>A0A916IRW9</accession>
<evidence type="ECO:0000313" key="2">
    <source>
        <dbReference type="EMBL" id="CAG2140316.1"/>
    </source>
</evidence>
<comment type="caution">
    <text evidence="2">The sequence shown here is derived from an EMBL/GenBank/DDBJ whole genome shotgun (WGS) entry which is preliminary data.</text>
</comment>
<keyword evidence="1" id="KW-0812">Transmembrane</keyword>
<evidence type="ECO:0008006" key="4">
    <source>
        <dbReference type="Google" id="ProtNLM"/>
    </source>
</evidence>
<proteinExistence type="predicted"/>
<feature type="transmembrane region" description="Helical" evidence="1">
    <location>
        <begin position="57"/>
        <end position="77"/>
    </location>
</feature>
<dbReference type="AlphaFoldDB" id="A0A916IRW9"/>
<feature type="transmembrane region" description="Helical" evidence="1">
    <location>
        <begin position="89"/>
        <end position="109"/>
    </location>
</feature>
<keyword evidence="1" id="KW-0472">Membrane</keyword>
<name>A0A916IRW9_9BURK</name>
<gene>
    <name evidence="2" type="ORF">LMG31506_02291</name>
</gene>
<keyword evidence="1" id="KW-1133">Transmembrane helix</keyword>
<reference evidence="2" key="1">
    <citation type="submission" date="2021-03" db="EMBL/GenBank/DDBJ databases">
        <authorList>
            <person name="Peeters C."/>
        </authorList>
    </citation>
    <scope>NUCLEOTIDE SEQUENCE</scope>
    <source>
        <strain evidence="2">LMG 31506</strain>
    </source>
</reference>
<evidence type="ECO:0000313" key="3">
    <source>
        <dbReference type="Proteomes" id="UP000672934"/>
    </source>
</evidence>
<keyword evidence="3" id="KW-1185">Reference proteome</keyword>
<sequence length="183" mass="18740">MANFPDFENHLIEHSQPGYRVLVGKRDQDMQGLTQEVWGAAPIRIVPVVAGAGRGGLQILIGAALIAATFYTGGGTLSGMTGLMHESIAASMAVAMGTGLVAGGVAQMLTKPPAITSTERPENRPSYAFNGAVNTTQQGNSVPVCYGELIVGSQVVYAGITTDEIPVDGDPEATAPATGSVAI</sequence>
<organism evidence="2 3">
    <name type="scientific">Cupriavidus yeoncheonensis</name>
    <dbReference type="NCBI Taxonomy" id="1462994"/>
    <lineage>
        <taxon>Bacteria</taxon>
        <taxon>Pseudomonadati</taxon>
        <taxon>Pseudomonadota</taxon>
        <taxon>Betaproteobacteria</taxon>
        <taxon>Burkholderiales</taxon>
        <taxon>Burkholderiaceae</taxon>
        <taxon>Cupriavidus</taxon>
    </lineage>
</organism>